<feature type="non-terminal residue" evidence="2">
    <location>
        <position position="1"/>
    </location>
</feature>
<proteinExistence type="predicted"/>
<gene>
    <name evidence="2" type="ORF">AFUS01_LOCUS28618</name>
</gene>
<evidence type="ECO:0000256" key="1">
    <source>
        <dbReference type="SAM" id="MobiDB-lite"/>
    </source>
</evidence>
<protein>
    <submittedName>
        <fullName evidence="2">Uncharacterized protein</fullName>
    </submittedName>
</protein>
<dbReference type="Proteomes" id="UP000708208">
    <property type="component" value="Unassembled WGS sequence"/>
</dbReference>
<dbReference type="AlphaFoldDB" id="A0A8J2KKB9"/>
<dbReference type="EMBL" id="CAJVCH010410957">
    <property type="protein sequence ID" value="CAG7818092.1"/>
    <property type="molecule type" value="Genomic_DNA"/>
</dbReference>
<reference evidence="2" key="1">
    <citation type="submission" date="2021-06" db="EMBL/GenBank/DDBJ databases">
        <authorList>
            <person name="Hodson N. C."/>
            <person name="Mongue J. A."/>
            <person name="Jaron S. K."/>
        </authorList>
    </citation>
    <scope>NUCLEOTIDE SEQUENCE</scope>
</reference>
<accession>A0A8J2KKB9</accession>
<comment type="caution">
    <text evidence="2">The sequence shown here is derived from an EMBL/GenBank/DDBJ whole genome shotgun (WGS) entry which is preliminary data.</text>
</comment>
<evidence type="ECO:0000313" key="2">
    <source>
        <dbReference type="EMBL" id="CAG7818092.1"/>
    </source>
</evidence>
<name>A0A8J2KKB9_9HEXA</name>
<feature type="compositionally biased region" description="Acidic residues" evidence="1">
    <location>
        <begin position="27"/>
        <end position="36"/>
    </location>
</feature>
<organism evidence="2 3">
    <name type="scientific">Allacma fusca</name>
    <dbReference type="NCBI Taxonomy" id="39272"/>
    <lineage>
        <taxon>Eukaryota</taxon>
        <taxon>Metazoa</taxon>
        <taxon>Ecdysozoa</taxon>
        <taxon>Arthropoda</taxon>
        <taxon>Hexapoda</taxon>
        <taxon>Collembola</taxon>
        <taxon>Symphypleona</taxon>
        <taxon>Sminthuridae</taxon>
        <taxon>Allacma</taxon>
    </lineage>
</organism>
<keyword evidence="3" id="KW-1185">Reference proteome</keyword>
<evidence type="ECO:0000313" key="3">
    <source>
        <dbReference type="Proteomes" id="UP000708208"/>
    </source>
</evidence>
<feature type="region of interest" description="Disordered" evidence="1">
    <location>
        <begin position="26"/>
        <end position="52"/>
    </location>
</feature>
<sequence length="103" mass="11323">PIKKELYQPIRKLISPPITAQFVSIDESLDSSESESETSGKSFVDPPNIPENIVDDLRKSTKPLNSTSQVNLGVEMNLGRSRAFSLQKPQTSTSVEIISGFET</sequence>
<feature type="non-terminal residue" evidence="2">
    <location>
        <position position="103"/>
    </location>
</feature>